<keyword evidence="5 8" id="KW-0460">Magnesium</keyword>
<reference evidence="10" key="2">
    <citation type="submission" date="2020-09" db="EMBL/GenBank/DDBJ databases">
        <authorList>
            <person name="Wu Z."/>
        </authorList>
    </citation>
    <scope>NUCLEOTIDE SEQUENCE</scope>
    <source>
        <strain evidence="10">SC17</strain>
    </source>
</reference>
<keyword evidence="7 8" id="KW-0501">Molybdenum cofactor biosynthesis</keyword>
<keyword evidence="4 8" id="KW-0547">Nucleotide-binding</keyword>
<comment type="similarity">
    <text evidence="8">Belongs to the MobA family.</text>
</comment>
<dbReference type="EMBL" id="JACVXC010000003">
    <property type="protein sequence ID" value="MBD0835811.1"/>
    <property type="molecule type" value="Genomic_DNA"/>
</dbReference>
<dbReference type="InterPro" id="IPR025877">
    <property type="entry name" value="MobA-like_NTP_Trfase"/>
</dbReference>
<dbReference type="GO" id="GO:0061603">
    <property type="term" value="F:molybdenum cofactor guanylyltransferase activity"/>
    <property type="evidence" value="ECO:0007669"/>
    <property type="project" value="UniProtKB-EC"/>
</dbReference>
<dbReference type="Pfam" id="PF12804">
    <property type="entry name" value="NTP_transf_3"/>
    <property type="match status" value="1"/>
</dbReference>
<evidence type="ECO:0000256" key="6">
    <source>
        <dbReference type="ARBA" id="ARBA00023134"/>
    </source>
</evidence>
<feature type="domain" description="MobA-like NTP transferase" evidence="9">
    <location>
        <begin position="9"/>
        <end position="153"/>
    </location>
</feature>
<proteinExistence type="inferred from homology"/>
<dbReference type="AlphaFoldDB" id="A0A8J6Q8P3"/>
<feature type="binding site" evidence="8">
    <location>
        <position position="24"/>
    </location>
    <ligand>
        <name>GTP</name>
        <dbReference type="ChEBI" id="CHEBI:37565"/>
    </ligand>
</feature>
<evidence type="ECO:0000256" key="2">
    <source>
        <dbReference type="ARBA" id="ARBA00022679"/>
    </source>
</evidence>
<gene>
    <name evidence="8" type="primary">mobA</name>
    <name evidence="10" type="ORF">ICJ84_10220</name>
</gene>
<dbReference type="InterPro" id="IPR029044">
    <property type="entry name" value="Nucleotide-diphossugar_trans"/>
</dbReference>
<comment type="function">
    <text evidence="8">Transfers a GMP moiety from GTP to Mo-molybdopterin (Mo-MPT) cofactor (Moco or molybdenum cofactor) to form Mo-molybdopterin guanine dinucleotide (Mo-MGD) cofactor.</text>
</comment>
<evidence type="ECO:0000256" key="8">
    <source>
        <dbReference type="HAMAP-Rule" id="MF_00316"/>
    </source>
</evidence>
<dbReference type="RefSeq" id="WP_188216298.1">
    <property type="nucleotide sequence ID" value="NZ_BAABGH010000011.1"/>
</dbReference>
<evidence type="ECO:0000259" key="9">
    <source>
        <dbReference type="Pfam" id="PF12804"/>
    </source>
</evidence>
<keyword evidence="3 8" id="KW-0479">Metal-binding</keyword>
<evidence type="ECO:0000256" key="4">
    <source>
        <dbReference type="ARBA" id="ARBA00022741"/>
    </source>
</evidence>
<keyword evidence="11" id="KW-1185">Reference proteome</keyword>
<dbReference type="PANTHER" id="PTHR19136">
    <property type="entry name" value="MOLYBDENUM COFACTOR GUANYLYLTRANSFERASE"/>
    <property type="match status" value="1"/>
</dbReference>
<feature type="binding site" evidence="8">
    <location>
        <position position="97"/>
    </location>
    <ligand>
        <name>GTP</name>
        <dbReference type="ChEBI" id="CHEBI:37565"/>
    </ligand>
</feature>
<evidence type="ECO:0000256" key="3">
    <source>
        <dbReference type="ARBA" id="ARBA00022723"/>
    </source>
</evidence>
<reference evidence="10" key="1">
    <citation type="journal article" date="2013" name="Int. J. Syst. Evol. Microbiol.">
        <title>Aestuariibaculum suncheonense gen. nov., sp. nov., a marine bacterium of the family Flavobacteriaceae isolated from a tidal flat and emended descriptions of the genera Gaetbulibacter and Tamlana.</title>
        <authorList>
            <person name="Jeong S.H."/>
            <person name="Park M.S."/>
            <person name="Jin H.M."/>
            <person name="Lee K."/>
            <person name="Park W."/>
            <person name="Jeon C.O."/>
        </authorList>
    </citation>
    <scope>NUCLEOTIDE SEQUENCE</scope>
    <source>
        <strain evidence="10">SC17</strain>
    </source>
</reference>
<keyword evidence="1 8" id="KW-0963">Cytoplasm</keyword>
<evidence type="ECO:0000256" key="1">
    <source>
        <dbReference type="ARBA" id="ARBA00022490"/>
    </source>
</evidence>
<evidence type="ECO:0000256" key="7">
    <source>
        <dbReference type="ARBA" id="ARBA00023150"/>
    </source>
</evidence>
<feature type="binding site" evidence="8">
    <location>
        <position position="68"/>
    </location>
    <ligand>
        <name>GTP</name>
        <dbReference type="ChEBI" id="CHEBI:37565"/>
    </ligand>
</feature>
<dbReference type="CDD" id="cd02503">
    <property type="entry name" value="MobA"/>
    <property type="match status" value="1"/>
</dbReference>
<feature type="binding site" evidence="8">
    <location>
        <position position="97"/>
    </location>
    <ligand>
        <name>Mg(2+)</name>
        <dbReference type="ChEBI" id="CHEBI:18420"/>
    </ligand>
</feature>
<protein>
    <recommendedName>
        <fullName evidence="8">Probable molybdenum cofactor guanylyltransferase</fullName>
        <shortName evidence="8">MoCo guanylyltransferase</shortName>
        <ecNumber evidence="8">2.7.7.77</ecNumber>
    </recommendedName>
    <alternativeName>
        <fullName evidence="8">GTP:molybdopterin guanylyltransferase</fullName>
    </alternativeName>
    <alternativeName>
        <fullName evidence="8">Mo-MPT guanylyltransferase</fullName>
    </alternativeName>
    <alternativeName>
        <fullName evidence="8">Molybdopterin guanylyltransferase</fullName>
    </alternativeName>
    <alternativeName>
        <fullName evidence="8">Molybdopterin-guanine dinucleotide synthase</fullName>
        <shortName evidence="8">MGD synthase</shortName>
    </alternativeName>
</protein>
<keyword evidence="6 8" id="KW-0342">GTP-binding</keyword>
<comment type="subcellular location">
    <subcellularLocation>
        <location evidence="8">Cytoplasm</location>
    </subcellularLocation>
</comment>
<evidence type="ECO:0000313" key="11">
    <source>
        <dbReference type="Proteomes" id="UP000602057"/>
    </source>
</evidence>
<dbReference type="SUPFAM" id="SSF53448">
    <property type="entry name" value="Nucleotide-diphospho-sugar transferases"/>
    <property type="match status" value="1"/>
</dbReference>
<keyword evidence="2 8" id="KW-0808">Transferase</keyword>
<dbReference type="InterPro" id="IPR003749">
    <property type="entry name" value="ThiS/MoaD-like"/>
</dbReference>
<sequence>MITKNNITGIILSGGKSSRMGTDKGFISLNGKPFTQHVIDALSPLVFEIIIVSNHADYDIFNQRRIEDAIPDSGPLAGIYSGLKASKTVFNLVLSCDIPLIKPEALQLLIDNASEDIDIIQVESYGKTMPLVALYKTSCAETLINLLNEDERRLRYAVNQCRVKTITLNDQLADCVININTLEELNQLKMTITIKYFGQIAEATQIHEETIEHDKSTIYELIKSLTLKYPALQQKEFKVAQNKTLVSNETLLTGEEIALLPPFAGG</sequence>
<dbReference type="GO" id="GO:0005525">
    <property type="term" value="F:GTP binding"/>
    <property type="evidence" value="ECO:0007669"/>
    <property type="project" value="UniProtKB-UniRule"/>
</dbReference>
<organism evidence="10 11">
    <name type="scientific">Aestuariibaculum suncheonense</name>
    <dbReference type="NCBI Taxonomy" id="1028745"/>
    <lineage>
        <taxon>Bacteria</taxon>
        <taxon>Pseudomonadati</taxon>
        <taxon>Bacteroidota</taxon>
        <taxon>Flavobacteriia</taxon>
        <taxon>Flavobacteriales</taxon>
        <taxon>Flavobacteriaceae</taxon>
    </lineage>
</organism>
<comment type="catalytic activity">
    <reaction evidence="8">
        <text>Mo-molybdopterin + GTP + H(+) = Mo-molybdopterin guanine dinucleotide + diphosphate</text>
        <dbReference type="Rhea" id="RHEA:34243"/>
        <dbReference type="ChEBI" id="CHEBI:15378"/>
        <dbReference type="ChEBI" id="CHEBI:33019"/>
        <dbReference type="ChEBI" id="CHEBI:37565"/>
        <dbReference type="ChEBI" id="CHEBI:71302"/>
        <dbReference type="ChEBI" id="CHEBI:71310"/>
        <dbReference type="EC" id="2.7.7.77"/>
    </reaction>
</comment>
<dbReference type="InterPro" id="IPR013482">
    <property type="entry name" value="Molybde_CF_guanTrfase"/>
</dbReference>
<feature type="binding site" evidence="8">
    <location>
        <begin position="12"/>
        <end position="14"/>
    </location>
    <ligand>
        <name>GTP</name>
        <dbReference type="ChEBI" id="CHEBI:37565"/>
    </ligand>
</feature>
<dbReference type="GO" id="GO:0006777">
    <property type="term" value="P:Mo-molybdopterin cofactor biosynthetic process"/>
    <property type="evidence" value="ECO:0007669"/>
    <property type="project" value="UniProtKB-KW"/>
</dbReference>
<dbReference type="InterPro" id="IPR016155">
    <property type="entry name" value="Mopterin_synth/thiamin_S_b"/>
</dbReference>
<dbReference type="InterPro" id="IPR012675">
    <property type="entry name" value="Beta-grasp_dom_sf"/>
</dbReference>
<name>A0A8J6Q8P3_9FLAO</name>
<dbReference type="CDD" id="cd00754">
    <property type="entry name" value="Ubl_MoaD"/>
    <property type="match status" value="1"/>
</dbReference>
<dbReference type="Gene3D" id="3.10.20.30">
    <property type="match status" value="1"/>
</dbReference>
<dbReference type="GO" id="GO:0046872">
    <property type="term" value="F:metal ion binding"/>
    <property type="evidence" value="ECO:0007669"/>
    <property type="project" value="UniProtKB-KW"/>
</dbReference>
<dbReference type="PANTHER" id="PTHR19136:SF81">
    <property type="entry name" value="MOLYBDENUM COFACTOR GUANYLYLTRANSFERASE"/>
    <property type="match status" value="1"/>
</dbReference>
<dbReference type="Proteomes" id="UP000602057">
    <property type="component" value="Unassembled WGS sequence"/>
</dbReference>
<dbReference type="Gene3D" id="3.90.550.10">
    <property type="entry name" value="Spore Coat Polysaccharide Biosynthesis Protein SpsA, Chain A"/>
    <property type="match status" value="1"/>
</dbReference>
<dbReference type="Pfam" id="PF02597">
    <property type="entry name" value="ThiS"/>
    <property type="match status" value="1"/>
</dbReference>
<evidence type="ECO:0000256" key="5">
    <source>
        <dbReference type="ARBA" id="ARBA00022842"/>
    </source>
</evidence>
<comment type="domain">
    <text evidence="8">The N-terminal domain determines nucleotide recognition and specific binding, while the C-terminal domain determines the specific binding to the target protein.</text>
</comment>
<comment type="caution">
    <text evidence="8">Lacks conserved residue(s) required for the propagation of feature annotation.</text>
</comment>
<dbReference type="EC" id="2.7.7.77" evidence="8"/>
<evidence type="ECO:0000313" key="10">
    <source>
        <dbReference type="EMBL" id="MBD0835811.1"/>
    </source>
</evidence>
<dbReference type="SUPFAM" id="SSF54285">
    <property type="entry name" value="MoaD/ThiS"/>
    <property type="match status" value="1"/>
</dbReference>
<accession>A0A8J6Q8P3</accession>
<dbReference type="HAMAP" id="MF_00316">
    <property type="entry name" value="MobA"/>
    <property type="match status" value="1"/>
</dbReference>
<comment type="cofactor">
    <cofactor evidence="8">
        <name>Mg(2+)</name>
        <dbReference type="ChEBI" id="CHEBI:18420"/>
    </cofactor>
</comment>
<dbReference type="GO" id="GO:0005737">
    <property type="term" value="C:cytoplasm"/>
    <property type="evidence" value="ECO:0007669"/>
    <property type="project" value="UniProtKB-SubCell"/>
</dbReference>
<comment type="caution">
    <text evidence="10">The sequence shown here is derived from an EMBL/GenBank/DDBJ whole genome shotgun (WGS) entry which is preliminary data.</text>
</comment>